<dbReference type="AlphaFoldDB" id="A0A7X9YJJ8"/>
<protein>
    <recommendedName>
        <fullName evidence="1">Peptidase C39-like domain-containing protein</fullName>
    </recommendedName>
</protein>
<dbReference type="Gene3D" id="3.90.70.10">
    <property type="entry name" value="Cysteine proteinases"/>
    <property type="match status" value="1"/>
</dbReference>
<keyword evidence="3" id="KW-1185">Reference proteome</keyword>
<dbReference type="Proteomes" id="UP000546970">
    <property type="component" value="Unassembled WGS sequence"/>
</dbReference>
<accession>A0A7X9YJJ8</accession>
<sequence length="159" mass="17345">MPYLYQTDPMWAQRPYGGGTVRDNACGPTAFTMIYIYLTGHVDYTPATMATWSDVHGYAPSGATEWSFMTEGAAAFGVSSKMFDSDKDQISAALSQGKPVVSLMNIGDFTNVGHFIVLSDIDDSGNVTVHDPASAWRSSHTWPIDTIVDQSTYSWVLSL</sequence>
<evidence type="ECO:0000313" key="2">
    <source>
        <dbReference type="EMBL" id="NMF56330.1"/>
    </source>
</evidence>
<dbReference type="Pfam" id="PF13529">
    <property type="entry name" value="Peptidase_C39_2"/>
    <property type="match status" value="1"/>
</dbReference>
<evidence type="ECO:0000259" key="1">
    <source>
        <dbReference type="Pfam" id="PF13529"/>
    </source>
</evidence>
<reference evidence="2 3" key="1">
    <citation type="submission" date="2020-04" db="EMBL/GenBank/DDBJ databases">
        <title>Collinsella sp. KGMB02528 nov., an anaerobic actinobacterium isolated from human feces.</title>
        <authorList>
            <person name="Han K.-I."/>
            <person name="Eom M.K."/>
            <person name="Kim J.-S."/>
            <person name="Lee K.C."/>
            <person name="Suh M.K."/>
            <person name="Park S.-H."/>
            <person name="Lee J.H."/>
            <person name="Kang S.W."/>
            <person name="Park J.-E."/>
            <person name="Oh B.S."/>
            <person name="Yu S.Y."/>
            <person name="Choi S.-H."/>
            <person name="Lee D.H."/>
            <person name="Yoon H."/>
            <person name="Kim B.-Y."/>
            <person name="Lee J.H."/>
            <person name="Lee J.-S."/>
        </authorList>
    </citation>
    <scope>NUCLEOTIDE SEQUENCE [LARGE SCALE GENOMIC DNA]</scope>
    <source>
        <strain evidence="2 3">KGMB02528</strain>
    </source>
</reference>
<dbReference type="InterPro" id="IPR039564">
    <property type="entry name" value="Peptidase_C39-like"/>
</dbReference>
<feature type="domain" description="Peptidase C39-like" evidence="1">
    <location>
        <begin position="2"/>
        <end position="133"/>
    </location>
</feature>
<name>A0A7X9YJJ8_9ACTN</name>
<gene>
    <name evidence="2" type="ORF">HF320_08350</name>
</gene>
<organism evidence="2 3">
    <name type="scientific">Collinsella acetigenes</name>
    <dbReference type="NCBI Taxonomy" id="2713419"/>
    <lineage>
        <taxon>Bacteria</taxon>
        <taxon>Bacillati</taxon>
        <taxon>Actinomycetota</taxon>
        <taxon>Coriobacteriia</taxon>
        <taxon>Coriobacteriales</taxon>
        <taxon>Coriobacteriaceae</taxon>
        <taxon>Collinsella</taxon>
    </lineage>
</organism>
<comment type="caution">
    <text evidence="2">The sequence shown here is derived from an EMBL/GenBank/DDBJ whole genome shotgun (WGS) entry which is preliminary data.</text>
</comment>
<proteinExistence type="predicted"/>
<evidence type="ECO:0000313" key="3">
    <source>
        <dbReference type="Proteomes" id="UP000546970"/>
    </source>
</evidence>
<dbReference type="EMBL" id="JABBCP010000007">
    <property type="protein sequence ID" value="NMF56330.1"/>
    <property type="molecule type" value="Genomic_DNA"/>
</dbReference>